<keyword evidence="3" id="KW-1185">Reference proteome</keyword>
<dbReference type="EMBL" id="NHZQ01000060">
    <property type="protein sequence ID" value="PSK56704.1"/>
    <property type="molecule type" value="Genomic_DNA"/>
</dbReference>
<dbReference type="AlphaFoldDB" id="A0A2P8A8B2"/>
<dbReference type="STRING" id="40998.A0A2P8A8B2"/>
<dbReference type="OrthoDB" id="3944128at2759"/>
<accession>A0A2P8A8B2</accession>
<organism evidence="2 3">
    <name type="scientific">Elsinoe australis</name>
    <dbReference type="NCBI Taxonomy" id="40998"/>
    <lineage>
        <taxon>Eukaryota</taxon>
        <taxon>Fungi</taxon>
        <taxon>Dikarya</taxon>
        <taxon>Ascomycota</taxon>
        <taxon>Pezizomycotina</taxon>
        <taxon>Dothideomycetes</taxon>
        <taxon>Dothideomycetidae</taxon>
        <taxon>Myriangiales</taxon>
        <taxon>Elsinoaceae</taxon>
        <taxon>Elsinoe</taxon>
    </lineage>
</organism>
<feature type="compositionally biased region" description="Polar residues" evidence="1">
    <location>
        <begin position="279"/>
        <end position="288"/>
    </location>
</feature>
<gene>
    <name evidence="2" type="ORF">B9Z65_6328</name>
</gene>
<feature type="region of interest" description="Disordered" evidence="1">
    <location>
        <begin position="321"/>
        <end position="345"/>
    </location>
</feature>
<feature type="region of interest" description="Disordered" evidence="1">
    <location>
        <begin position="279"/>
        <end position="299"/>
    </location>
</feature>
<protein>
    <submittedName>
        <fullName evidence="2">Uncharacterized protein</fullName>
    </submittedName>
</protein>
<name>A0A2P8A8B2_9PEZI</name>
<evidence type="ECO:0000256" key="1">
    <source>
        <dbReference type="SAM" id="MobiDB-lite"/>
    </source>
</evidence>
<dbReference type="Proteomes" id="UP000243723">
    <property type="component" value="Unassembled WGS sequence"/>
</dbReference>
<feature type="compositionally biased region" description="Polar residues" evidence="1">
    <location>
        <begin position="324"/>
        <end position="345"/>
    </location>
</feature>
<proteinExistence type="predicted"/>
<evidence type="ECO:0000313" key="3">
    <source>
        <dbReference type="Proteomes" id="UP000243723"/>
    </source>
</evidence>
<feature type="region of interest" description="Disordered" evidence="1">
    <location>
        <begin position="552"/>
        <end position="574"/>
    </location>
</feature>
<comment type="caution">
    <text evidence="2">The sequence shown here is derived from an EMBL/GenBank/DDBJ whole genome shotgun (WGS) entry which is preliminary data.</text>
</comment>
<evidence type="ECO:0000313" key="2">
    <source>
        <dbReference type="EMBL" id="PSK56704.1"/>
    </source>
</evidence>
<sequence>MNTVHEVFPNSGLVSNTQATELVHVNGSATTTSPVTCLSKCTYWVGSMDYVWHKFSIETITAATVIEIYDEISNKSSYRTIHRSLQTLTDVYSPISTASNGVQVSEITRPAVESGPLPGWRNYGKWDVVTLTYPTEYLDFGEGYDFQGQIPTTDAFGSTKCLSSSVSIDVSRISMTWQMPTAQQTAPRKTDGDDPLGHSCRLISNSNTEAKPMSLYPSEPALSSCTTWTIKQSPKLLRAATYLTVTQSSRIVSALTTLPPEASATAFSPPARTQLSLSAVGKSTSSPHTGFPRPSAELEIPRPDTATSFFPDLPAIVSGRPLPIQSSPSIAPDSHTTGPGSATNVKSGQEILPVVLVTNSIGSTVPFTAGKTPINVIDTAGGTDSALLGGLAPVILSGKTFTPTRSSLFVAPDSQTLSPGSTINVEFGRETLPVVLTTDDIGSTVLIAAGETAATISNTSRSTSLNPLVVGGYSFQLVGTSLLAPDGQLLRTGNTVYLEGTGASTPAVLTTDAASSLVLAVAGDSVTLPALTEANVGAAIMQGLGSSLKASASNHTTTSAGGTESGGRDAAATGSSRFTGGGGAVFAGYTGLTFVLSIRF</sequence>
<reference evidence="2 3" key="1">
    <citation type="submission" date="2017-05" db="EMBL/GenBank/DDBJ databases">
        <title>Draft genome sequence of Elsinoe australis.</title>
        <authorList>
            <person name="Cheng Q."/>
        </authorList>
    </citation>
    <scope>NUCLEOTIDE SEQUENCE [LARGE SCALE GENOMIC DNA]</scope>
    <source>
        <strain evidence="2 3">NL1</strain>
    </source>
</reference>